<feature type="region of interest" description="Disordered" evidence="1">
    <location>
        <begin position="95"/>
        <end position="120"/>
    </location>
</feature>
<evidence type="ECO:0000256" key="1">
    <source>
        <dbReference type="SAM" id="MobiDB-lite"/>
    </source>
</evidence>
<dbReference type="RefSeq" id="WP_179757505.1">
    <property type="nucleotide sequence ID" value="NZ_JACCBU010000001.1"/>
</dbReference>
<comment type="caution">
    <text evidence="2">The sequence shown here is derived from an EMBL/GenBank/DDBJ whole genome shotgun (WGS) entry which is preliminary data.</text>
</comment>
<reference evidence="2 3" key="1">
    <citation type="submission" date="2020-07" db="EMBL/GenBank/DDBJ databases">
        <title>Sequencing the genomes of 1000 actinobacteria strains.</title>
        <authorList>
            <person name="Klenk H.-P."/>
        </authorList>
    </citation>
    <scope>NUCLEOTIDE SEQUENCE [LARGE SCALE GENOMIC DNA]</scope>
    <source>
        <strain evidence="2 3">DSM 22083</strain>
    </source>
</reference>
<dbReference type="Proteomes" id="UP000569914">
    <property type="component" value="Unassembled WGS sequence"/>
</dbReference>
<dbReference type="AlphaFoldDB" id="A0A7Y9IEU6"/>
<accession>A0A7Y9IEU6</accession>
<organism evidence="2 3">
    <name type="scientific">Microlunatus parietis</name>
    <dbReference type="NCBI Taxonomy" id="682979"/>
    <lineage>
        <taxon>Bacteria</taxon>
        <taxon>Bacillati</taxon>
        <taxon>Actinomycetota</taxon>
        <taxon>Actinomycetes</taxon>
        <taxon>Propionibacteriales</taxon>
        <taxon>Propionibacteriaceae</taxon>
        <taxon>Microlunatus</taxon>
    </lineage>
</organism>
<proteinExistence type="predicted"/>
<evidence type="ECO:0000313" key="3">
    <source>
        <dbReference type="Proteomes" id="UP000569914"/>
    </source>
</evidence>
<keyword evidence="3" id="KW-1185">Reference proteome</keyword>
<sequence length="405" mass="42915">MRILDRLIVAGLAAIAIAGLMSFAFGPRQAAVSRVACLVGSLGLATCRDPLPVLDPVRLGEPRCRFLAALDTALPEVRTETLTLPSGLALTTSRARSGDTVVQAGPPTAADPPAVLAGEPRRTRIPAPGLEIPAQTEWLVPAGQDVRELAVALEDHHDHQARSRSAMALFARLVHPSAGPGTPPPTVRYSTVALRDAPFPVIDGSPKAPTPGRDRLVLDGDRPATARYRTTDRQLTVIAPVAGMITGREAAGVISWTRDADARLTRVLIMVVADGALIDGGPKITDSLSIGYVDLPIRADDERELAEQWLSRPGGLAVSTRDLFGLAAPDPKDRLASWFSRGATVTVLRYQGVAAATALGRAGEEVRLSRRTEWTDVRLASVQQLAPRPDGSARTLVDDPACGRS</sequence>
<gene>
    <name evidence="2" type="ORF">BKA15_006243</name>
</gene>
<dbReference type="EMBL" id="JACCBU010000001">
    <property type="protein sequence ID" value="NYE74914.1"/>
    <property type="molecule type" value="Genomic_DNA"/>
</dbReference>
<name>A0A7Y9IEU6_9ACTN</name>
<protein>
    <submittedName>
        <fullName evidence="2">Uncharacterized protein</fullName>
    </submittedName>
</protein>
<evidence type="ECO:0000313" key="2">
    <source>
        <dbReference type="EMBL" id="NYE74914.1"/>
    </source>
</evidence>